<dbReference type="KEGG" id="ldn:H9L06_06510"/>
<dbReference type="RefSeq" id="WP_187554447.1">
    <property type="nucleotide sequence ID" value="NZ_CP060716.1"/>
</dbReference>
<dbReference type="GO" id="GO:0047661">
    <property type="term" value="F:amino-acid racemase activity"/>
    <property type="evidence" value="ECO:0007669"/>
    <property type="project" value="InterPro"/>
</dbReference>
<evidence type="ECO:0000313" key="3">
    <source>
        <dbReference type="Proteomes" id="UP000515934"/>
    </source>
</evidence>
<proteinExistence type="inferred from homology"/>
<dbReference type="Gene3D" id="3.40.50.12500">
    <property type="match status" value="1"/>
</dbReference>
<dbReference type="InterPro" id="IPR053714">
    <property type="entry name" value="Iso_Racemase_Enz_sf"/>
</dbReference>
<evidence type="ECO:0000313" key="2">
    <source>
        <dbReference type="EMBL" id="QNN61976.1"/>
    </source>
</evidence>
<keyword evidence="3" id="KW-1185">Reference proteome</keyword>
<gene>
    <name evidence="2" type="ORF">H9L06_06510</name>
</gene>
<organism evidence="2 3">
    <name type="scientific">Leucobacter denitrificans</name>
    <dbReference type="NCBI Taxonomy" id="683042"/>
    <lineage>
        <taxon>Bacteria</taxon>
        <taxon>Bacillati</taxon>
        <taxon>Actinomycetota</taxon>
        <taxon>Actinomycetes</taxon>
        <taxon>Micrococcales</taxon>
        <taxon>Microbacteriaceae</taxon>
        <taxon>Leucobacter</taxon>
    </lineage>
</organism>
<reference evidence="2 3" key="1">
    <citation type="submission" date="2020-08" db="EMBL/GenBank/DDBJ databases">
        <title>Genome sequence of Leucobacter denitrificans KACC 14055T.</title>
        <authorList>
            <person name="Hyun D.-W."/>
            <person name="Bae J.-W."/>
        </authorList>
    </citation>
    <scope>NUCLEOTIDE SEQUENCE [LARGE SCALE GENOMIC DNA]</scope>
    <source>
        <strain evidence="2 3">KACC 14055</strain>
    </source>
</reference>
<dbReference type="InterPro" id="IPR015942">
    <property type="entry name" value="Asp/Glu/hydantoin_racemase"/>
</dbReference>
<comment type="similarity">
    <text evidence="1">Belongs to the HyuE racemase family.</text>
</comment>
<sequence length="226" mass="24407">MNVKTKQRVLFLTPFNFNDERFDDEFDALVQKQFESLPGVEVVADHVNRFDADDDSYESVQEQIVVDAVKNADADGFDSVVIACYYDPAVPAARSAAPVPVIGPLQLVAGMATQYGPKFHLITDIDEAVEPTEQLLTSYGFSNASTGVTALGIDGDTILSDTRAAAERADRIIQEVAEAGEAQSVIIGCTIVSAAYEKHRDEFPDHGVLVLNSNKLALEGAAILSR</sequence>
<name>A0A7G9S2A1_9MICO</name>
<dbReference type="Proteomes" id="UP000515934">
    <property type="component" value="Chromosome"/>
</dbReference>
<dbReference type="Pfam" id="PF01177">
    <property type="entry name" value="Asp_Glu_race"/>
    <property type="match status" value="1"/>
</dbReference>
<dbReference type="EMBL" id="CP060716">
    <property type="protein sequence ID" value="QNN61976.1"/>
    <property type="molecule type" value="Genomic_DNA"/>
</dbReference>
<evidence type="ECO:0000256" key="1">
    <source>
        <dbReference type="ARBA" id="ARBA00038414"/>
    </source>
</evidence>
<protein>
    <submittedName>
        <fullName evidence="2">Aspartate/glutamate racemase family protein</fullName>
    </submittedName>
</protein>
<dbReference type="AlphaFoldDB" id="A0A7G9S2A1"/>
<accession>A0A7G9S2A1</accession>